<dbReference type="EMBL" id="BKCJ011788439">
    <property type="protein sequence ID" value="GFD52962.1"/>
    <property type="molecule type" value="Genomic_DNA"/>
</dbReference>
<evidence type="ECO:0000313" key="1">
    <source>
        <dbReference type="EMBL" id="GFD52962.1"/>
    </source>
</evidence>
<sequence length="97" mass="11220">LEALRRQEMIREAESGKSKTEIALLGSEARIGKMERKILHHDLSSVEETLGNVVERLKVIESEENANLKKKLADKEMFLDLTRMDRDRAERRLSESI</sequence>
<organism evidence="1">
    <name type="scientific">Tanacetum cinerariifolium</name>
    <name type="common">Dalmatian daisy</name>
    <name type="synonym">Chrysanthemum cinerariifolium</name>
    <dbReference type="NCBI Taxonomy" id="118510"/>
    <lineage>
        <taxon>Eukaryota</taxon>
        <taxon>Viridiplantae</taxon>
        <taxon>Streptophyta</taxon>
        <taxon>Embryophyta</taxon>
        <taxon>Tracheophyta</taxon>
        <taxon>Spermatophyta</taxon>
        <taxon>Magnoliopsida</taxon>
        <taxon>eudicotyledons</taxon>
        <taxon>Gunneridae</taxon>
        <taxon>Pentapetalae</taxon>
        <taxon>asterids</taxon>
        <taxon>campanulids</taxon>
        <taxon>Asterales</taxon>
        <taxon>Asteraceae</taxon>
        <taxon>Asteroideae</taxon>
        <taxon>Anthemideae</taxon>
        <taxon>Anthemidinae</taxon>
        <taxon>Tanacetum</taxon>
    </lineage>
</organism>
<feature type="non-terminal residue" evidence="1">
    <location>
        <position position="1"/>
    </location>
</feature>
<protein>
    <submittedName>
        <fullName evidence="1">Uncharacterized protein</fullName>
    </submittedName>
</protein>
<comment type="caution">
    <text evidence="1">The sequence shown here is derived from an EMBL/GenBank/DDBJ whole genome shotgun (WGS) entry which is preliminary data.</text>
</comment>
<dbReference type="AlphaFoldDB" id="A0A699WYU8"/>
<accession>A0A699WYU8</accession>
<name>A0A699WYU8_TANCI</name>
<gene>
    <name evidence="1" type="ORF">Tci_924931</name>
</gene>
<proteinExistence type="predicted"/>
<reference evidence="1" key="1">
    <citation type="journal article" date="2019" name="Sci. Rep.">
        <title>Draft genome of Tanacetum cinerariifolium, the natural source of mosquito coil.</title>
        <authorList>
            <person name="Yamashiro T."/>
            <person name="Shiraishi A."/>
            <person name="Satake H."/>
            <person name="Nakayama K."/>
        </authorList>
    </citation>
    <scope>NUCLEOTIDE SEQUENCE</scope>
</reference>